<organism evidence="2">
    <name type="scientific">uncultured Caudovirales phage</name>
    <dbReference type="NCBI Taxonomy" id="2100421"/>
    <lineage>
        <taxon>Viruses</taxon>
        <taxon>Duplodnaviria</taxon>
        <taxon>Heunggongvirae</taxon>
        <taxon>Uroviricota</taxon>
        <taxon>Caudoviricetes</taxon>
        <taxon>Peduoviridae</taxon>
        <taxon>Maltschvirus</taxon>
        <taxon>Maltschvirus maltsch</taxon>
    </lineage>
</organism>
<name>A0A6J5R9L8_9CAUD</name>
<dbReference type="EMBL" id="LR796916">
    <property type="protein sequence ID" value="CAB4175393.1"/>
    <property type="molecule type" value="Genomic_DNA"/>
</dbReference>
<evidence type="ECO:0000313" key="2">
    <source>
        <dbReference type="EMBL" id="CAB4193733.1"/>
    </source>
</evidence>
<proteinExistence type="predicted"/>
<sequence>MQEKATQILGWPGAMISGSKSGYLRQNPKNMAIFNANIIAMGVQPEKIWYGDLDVTVSLEKLKTLAEAIGTDVRVLREMDARFEYEEKPNVSNFVIKVQPDGSYELGNFEKDHYLHESLTRKDYE</sequence>
<gene>
    <name evidence="2" type="ORF">UFOVP1247_134</name>
    <name evidence="1" type="ORF">UFOVP970_174</name>
</gene>
<evidence type="ECO:0000313" key="1">
    <source>
        <dbReference type="EMBL" id="CAB4175393.1"/>
    </source>
</evidence>
<dbReference type="EMBL" id="LR797195">
    <property type="protein sequence ID" value="CAB4193733.1"/>
    <property type="molecule type" value="Genomic_DNA"/>
</dbReference>
<protein>
    <submittedName>
        <fullName evidence="2">Uncharacterized protein</fullName>
    </submittedName>
</protein>
<accession>A0A6J5R9L8</accession>
<reference evidence="2" key="1">
    <citation type="submission" date="2020-05" db="EMBL/GenBank/DDBJ databases">
        <authorList>
            <person name="Chiriac C."/>
            <person name="Salcher M."/>
            <person name="Ghai R."/>
            <person name="Kavagutti S V."/>
        </authorList>
    </citation>
    <scope>NUCLEOTIDE SEQUENCE</scope>
</reference>